<feature type="region of interest" description="Disordered" evidence="1">
    <location>
        <begin position="181"/>
        <end position="225"/>
    </location>
</feature>
<organism evidence="2 3">
    <name type="scientific">Hippocampus comes</name>
    <name type="common">Tiger tail seahorse</name>
    <dbReference type="NCBI Taxonomy" id="109280"/>
    <lineage>
        <taxon>Eukaryota</taxon>
        <taxon>Metazoa</taxon>
        <taxon>Chordata</taxon>
        <taxon>Craniata</taxon>
        <taxon>Vertebrata</taxon>
        <taxon>Euteleostomi</taxon>
        <taxon>Actinopterygii</taxon>
        <taxon>Neopterygii</taxon>
        <taxon>Teleostei</taxon>
        <taxon>Neoteleostei</taxon>
        <taxon>Acanthomorphata</taxon>
        <taxon>Syngnathiaria</taxon>
        <taxon>Syngnathiformes</taxon>
        <taxon>Syngnathoidei</taxon>
        <taxon>Syngnathidae</taxon>
        <taxon>Hippocampus</taxon>
    </lineage>
</organism>
<dbReference type="InterPro" id="IPR027973">
    <property type="entry name" value="FSAF1-like"/>
</dbReference>
<dbReference type="GeneTree" id="ENSGT00390000017022"/>
<dbReference type="STRING" id="109280.ENSHCOP00000010293"/>
<dbReference type="Pfam" id="PF15375">
    <property type="entry name" value="FSAF1"/>
    <property type="match status" value="1"/>
</dbReference>
<feature type="region of interest" description="Disordered" evidence="1">
    <location>
        <begin position="26"/>
        <end position="49"/>
    </location>
</feature>
<reference evidence="2" key="1">
    <citation type="submission" date="2025-08" db="UniProtKB">
        <authorList>
            <consortium name="Ensembl"/>
        </authorList>
    </citation>
    <scope>IDENTIFICATION</scope>
</reference>
<feature type="compositionally biased region" description="Low complexity" evidence="1">
    <location>
        <begin position="206"/>
        <end position="217"/>
    </location>
</feature>
<dbReference type="OMA" id="QRVFEQE"/>
<name>A0A3Q2XYV0_HIPCM</name>
<dbReference type="PANTHER" id="PTHR28366">
    <property type="entry name" value="CHROMOSOME 1 OPEN READING FRAME 131"/>
    <property type="match status" value="1"/>
</dbReference>
<keyword evidence="3" id="KW-1185">Reference proteome</keyword>
<dbReference type="Ensembl" id="ENSHCOT00000016642.1">
    <property type="protein sequence ID" value="ENSHCOP00000010293.1"/>
    <property type="gene ID" value="ENSHCOG00000012853.1"/>
</dbReference>
<proteinExistence type="predicted"/>
<accession>A0A3Q2XYV0</accession>
<evidence type="ECO:0000313" key="3">
    <source>
        <dbReference type="Proteomes" id="UP000264820"/>
    </source>
</evidence>
<evidence type="ECO:0000313" key="2">
    <source>
        <dbReference type="Ensembl" id="ENSHCOP00000010293.1"/>
    </source>
</evidence>
<feature type="compositionally biased region" description="Polar residues" evidence="1">
    <location>
        <begin position="99"/>
        <end position="108"/>
    </location>
</feature>
<sequence length="244" mass="27427">MKPDKNGNVDEDCAFLEQVLDSLYDFGSGAGKRKKKKKQKRCEEKPLPEDAANVCKFDKDQVGGQESLDVTVHDQNPAVKPVSQVEVVSFQDPTKRQNKTTQMPTVNETILPETSKKQSAPQQGVSLEKARLEVHRFGITGYKKEQQRVYEEERAIMLGARPAKKNCLNYKVLQQQIKDKKAAAKNELQSDLRKKKKNPSRDNRKTTTSGSSSAPTGQVGRFKDGILILSPKDVQTMKAKVRRK</sequence>
<feature type="region of interest" description="Disordered" evidence="1">
    <location>
        <begin position="89"/>
        <end position="124"/>
    </location>
</feature>
<dbReference type="AlphaFoldDB" id="A0A3Q2XYV0"/>
<protein>
    <submittedName>
        <fullName evidence="2">Zgc:194224</fullName>
    </submittedName>
</protein>
<feature type="compositionally biased region" description="Basic residues" evidence="1">
    <location>
        <begin position="31"/>
        <end position="40"/>
    </location>
</feature>
<dbReference type="PANTHER" id="PTHR28366:SF1">
    <property type="entry name" value="CHROMOSOME 1 OPEN READING FRAME 131"/>
    <property type="match status" value="1"/>
</dbReference>
<dbReference type="Proteomes" id="UP000264820">
    <property type="component" value="Unplaced"/>
</dbReference>
<dbReference type="InterPro" id="IPR052852">
    <property type="entry name" value="SSU_Processome_Comp"/>
</dbReference>
<feature type="compositionally biased region" description="Basic and acidic residues" evidence="1">
    <location>
        <begin position="181"/>
        <end position="192"/>
    </location>
</feature>
<evidence type="ECO:0000256" key="1">
    <source>
        <dbReference type="SAM" id="MobiDB-lite"/>
    </source>
</evidence>
<reference evidence="2" key="2">
    <citation type="submission" date="2025-09" db="UniProtKB">
        <authorList>
            <consortium name="Ensembl"/>
        </authorList>
    </citation>
    <scope>IDENTIFICATION</scope>
</reference>